<dbReference type="STRING" id="670580.A0A1X6NF31"/>
<feature type="compositionally biased region" description="Polar residues" evidence="1">
    <location>
        <begin position="1"/>
        <end position="10"/>
    </location>
</feature>
<feature type="region of interest" description="Disordered" evidence="1">
    <location>
        <begin position="182"/>
        <end position="227"/>
    </location>
</feature>
<proteinExistence type="predicted"/>
<dbReference type="OrthoDB" id="3269666at2759"/>
<dbReference type="RefSeq" id="XP_024344035.1">
    <property type="nucleotide sequence ID" value="XM_024480159.1"/>
</dbReference>
<protein>
    <submittedName>
        <fullName evidence="2">Uncharacterized protein</fullName>
    </submittedName>
</protein>
<feature type="compositionally biased region" description="Polar residues" evidence="1">
    <location>
        <begin position="182"/>
        <end position="192"/>
    </location>
</feature>
<dbReference type="GeneID" id="36325109"/>
<keyword evidence="3" id="KW-1185">Reference proteome</keyword>
<sequence>MSTRTDSSAVPTPPAPAGRSDARFETSAAWAAAEASTNTLSNEVNRNASQLQTAAGQAASEAQQTEPQVVSAVNELEAGRAVSQQMDQATTQGMFDVESAKATASSAVEQARSMANSAYQTAQSLFNGSQTSDNTTAGNVSSTVQSTASSALQTGKEYLASAQTVAQPHIDKAKTMLSGTATWNDSAASSRPSEVPASTAPFESGSQVVGNPYPATTTGQNTKVGEV</sequence>
<evidence type="ECO:0000313" key="3">
    <source>
        <dbReference type="Proteomes" id="UP000194127"/>
    </source>
</evidence>
<feature type="region of interest" description="Disordered" evidence="1">
    <location>
        <begin position="1"/>
        <end position="26"/>
    </location>
</feature>
<accession>A0A1X6NF31</accession>
<evidence type="ECO:0000313" key="2">
    <source>
        <dbReference type="EMBL" id="OSX67241.1"/>
    </source>
</evidence>
<organism evidence="2 3">
    <name type="scientific">Postia placenta MAD-698-R-SB12</name>
    <dbReference type="NCBI Taxonomy" id="670580"/>
    <lineage>
        <taxon>Eukaryota</taxon>
        <taxon>Fungi</taxon>
        <taxon>Dikarya</taxon>
        <taxon>Basidiomycota</taxon>
        <taxon>Agaricomycotina</taxon>
        <taxon>Agaricomycetes</taxon>
        <taxon>Polyporales</taxon>
        <taxon>Adustoporiaceae</taxon>
        <taxon>Rhodonia</taxon>
    </lineage>
</organism>
<evidence type="ECO:0000256" key="1">
    <source>
        <dbReference type="SAM" id="MobiDB-lite"/>
    </source>
</evidence>
<name>A0A1X6NF31_9APHY</name>
<dbReference type="Proteomes" id="UP000194127">
    <property type="component" value="Unassembled WGS sequence"/>
</dbReference>
<feature type="compositionally biased region" description="Polar residues" evidence="1">
    <location>
        <begin position="204"/>
        <end position="227"/>
    </location>
</feature>
<gene>
    <name evidence="2" type="ORF">POSPLADRAFT_1051392</name>
</gene>
<dbReference type="AlphaFoldDB" id="A0A1X6NF31"/>
<dbReference type="EMBL" id="KZ110591">
    <property type="protein sequence ID" value="OSX67241.1"/>
    <property type="molecule type" value="Genomic_DNA"/>
</dbReference>
<reference evidence="2 3" key="1">
    <citation type="submission" date="2017-04" db="EMBL/GenBank/DDBJ databases">
        <title>Genome Sequence of the Model Brown-Rot Fungus Postia placenta SB12.</title>
        <authorList>
            <consortium name="DOE Joint Genome Institute"/>
            <person name="Gaskell J."/>
            <person name="Kersten P."/>
            <person name="Larrondo L.F."/>
            <person name="Canessa P."/>
            <person name="Martinez D."/>
            <person name="Hibbett D."/>
            <person name="Schmoll M."/>
            <person name="Kubicek C.P."/>
            <person name="Martinez A.T."/>
            <person name="Yadav J."/>
            <person name="Master E."/>
            <person name="Magnuson J.K."/>
            <person name="James T."/>
            <person name="Yaver D."/>
            <person name="Berka R."/>
            <person name="Labutti K."/>
            <person name="Lipzen A."/>
            <person name="Aerts A."/>
            <person name="Barry K."/>
            <person name="Henrissat B."/>
            <person name="Blanchette R."/>
            <person name="Grigoriev I."/>
            <person name="Cullen D."/>
        </authorList>
    </citation>
    <scope>NUCLEOTIDE SEQUENCE [LARGE SCALE GENOMIC DNA]</scope>
    <source>
        <strain evidence="2 3">MAD-698-R-SB12</strain>
    </source>
</reference>